<feature type="transmembrane region" description="Helical" evidence="8">
    <location>
        <begin position="229"/>
        <end position="257"/>
    </location>
</feature>
<feature type="transmembrane region" description="Helical" evidence="8">
    <location>
        <begin position="277"/>
        <end position="296"/>
    </location>
</feature>
<protein>
    <recommendedName>
        <fullName evidence="9">G-protein coupled receptors family 1 profile domain-containing protein</fullName>
    </recommendedName>
</protein>
<feature type="transmembrane region" description="Helical" evidence="8">
    <location>
        <begin position="136"/>
        <end position="153"/>
    </location>
</feature>
<dbReference type="AlphaFoldDB" id="A0AA88Y4T2"/>
<comment type="subcellular location">
    <subcellularLocation>
        <location evidence="1">Membrane</location>
        <topology evidence="1">Multi-pass membrane protein</topology>
    </subcellularLocation>
</comment>
<organism evidence="10 11">
    <name type="scientific">Pinctada imbricata</name>
    <name type="common">Atlantic pearl-oyster</name>
    <name type="synonym">Pinctada martensii</name>
    <dbReference type="NCBI Taxonomy" id="66713"/>
    <lineage>
        <taxon>Eukaryota</taxon>
        <taxon>Metazoa</taxon>
        <taxon>Spiralia</taxon>
        <taxon>Lophotrochozoa</taxon>
        <taxon>Mollusca</taxon>
        <taxon>Bivalvia</taxon>
        <taxon>Autobranchia</taxon>
        <taxon>Pteriomorphia</taxon>
        <taxon>Pterioida</taxon>
        <taxon>Pterioidea</taxon>
        <taxon>Pteriidae</taxon>
        <taxon>Pinctada</taxon>
    </lineage>
</organism>
<sequence length="331" mass="37745">MFTLEQPAMWGFWTAEFVTPIITLIGIIGNSLAVVVMKSKSLRRKSYSHLLCALALFDSLTLIGREVQLVDQLLTTVLKRKGIFTDFSNVACKIYHFLDQVCYLMSSWLIVGMSAERLEAVCFPLRKSLLRTQRGAIGLISGLFVALAVSQVFRLMYVENIHGRCTAADDSIQLFLYLHIYMYQFGLVFGLPFILVLICNSLVIGQIYKVRKAIGDNRSAVVDRTHKTTYMLLTISFAYVITMLPLIIIAIVAHVVSKRQSMEGYNMYVALKPFTDLFSVVSYTNYAMNFFVYVLSGQSFRKELRKIMIRDRNSSMYGTRTRTKDELIRLS</sequence>
<evidence type="ECO:0000256" key="4">
    <source>
        <dbReference type="ARBA" id="ARBA00023040"/>
    </source>
</evidence>
<dbReference type="PRINTS" id="PR00237">
    <property type="entry name" value="GPCRRHODOPSN"/>
</dbReference>
<keyword evidence="7" id="KW-0807">Transducer</keyword>
<comment type="caution">
    <text evidence="10">The sequence shown here is derived from an EMBL/GenBank/DDBJ whole genome shotgun (WGS) entry which is preliminary data.</text>
</comment>
<dbReference type="PANTHER" id="PTHR24243:SF230">
    <property type="entry name" value="G-PROTEIN COUPLED RECEPTORS FAMILY 1 PROFILE DOMAIN-CONTAINING PROTEIN"/>
    <property type="match status" value="1"/>
</dbReference>
<evidence type="ECO:0000256" key="1">
    <source>
        <dbReference type="ARBA" id="ARBA00004141"/>
    </source>
</evidence>
<dbReference type="InterPro" id="IPR017452">
    <property type="entry name" value="GPCR_Rhodpsn_7TM"/>
</dbReference>
<dbReference type="GO" id="GO:0004930">
    <property type="term" value="F:G protein-coupled receptor activity"/>
    <property type="evidence" value="ECO:0007669"/>
    <property type="project" value="UniProtKB-KW"/>
</dbReference>
<keyword evidence="6" id="KW-0675">Receptor</keyword>
<dbReference type="GO" id="GO:0005886">
    <property type="term" value="C:plasma membrane"/>
    <property type="evidence" value="ECO:0007669"/>
    <property type="project" value="TreeGrafter"/>
</dbReference>
<evidence type="ECO:0000313" key="11">
    <source>
        <dbReference type="Proteomes" id="UP001186944"/>
    </source>
</evidence>
<accession>A0AA88Y4T2</accession>
<keyword evidence="3 8" id="KW-1133">Transmembrane helix</keyword>
<dbReference type="PROSITE" id="PS50262">
    <property type="entry name" value="G_PROTEIN_RECEP_F1_2"/>
    <property type="match status" value="1"/>
</dbReference>
<dbReference type="InterPro" id="IPR000276">
    <property type="entry name" value="GPCR_Rhodpsn"/>
</dbReference>
<evidence type="ECO:0000256" key="2">
    <source>
        <dbReference type="ARBA" id="ARBA00022692"/>
    </source>
</evidence>
<feature type="transmembrane region" description="Helical" evidence="8">
    <location>
        <begin position="181"/>
        <end position="208"/>
    </location>
</feature>
<name>A0AA88Y4T2_PINIB</name>
<evidence type="ECO:0000313" key="10">
    <source>
        <dbReference type="EMBL" id="KAK3094301.1"/>
    </source>
</evidence>
<dbReference type="EMBL" id="VSWD01000008">
    <property type="protein sequence ID" value="KAK3094301.1"/>
    <property type="molecule type" value="Genomic_DNA"/>
</dbReference>
<dbReference type="PANTHER" id="PTHR24243">
    <property type="entry name" value="G-PROTEIN COUPLED RECEPTOR"/>
    <property type="match status" value="1"/>
</dbReference>
<dbReference type="SMART" id="SM01381">
    <property type="entry name" value="7TM_GPCR_Srsx"/>
    <property type="match status" value="1"/>
</dbReference>
<gene>
    <name evidence="10" type="ORF">FSP39_000044</name>
</gene>
<keyword evidence="4" id="KW-0297">G-protein coupled receptor</keyword>
<keyword evidence="5 8" id="KW-0472">Membrane</keyword>
<dbReference type="Pfam" id="PF00001">
    <property type="entry name" value="7tm_1"/>
    <property type="match status" value="1"/>
</dbReference>
<feature type="transmembrane region" description="Helical" evidence="8">
    <location>
        <begin position="12"/>
        <end position="35"/>
    </location>
</feature>
<evidence type="ECO:0000256" key="6">
    <source>
        <dbReference type="ARBA" id="ARBA00023170"/>
    </source>
</evidence>
<keyword evidence="11" id="KW-1185">Reference proteome</keyword>
<reference evidence="10" key="1">
    <citation type="submission" date="2019-08" db="EMBL/GenBank/DDBJ databases">
        <title>The improved chromosome-level genome for the pearl oyster Pinctada fucata martensii using PacBio sequencing and Hi-C.</title>
        <authorList>
            <person name="Zheng Z."/>
        </authorList>
    </citation>
    <scope>NUCLEOTIDE SEQUENCE</scope>
    <source>
        <strain evidence="10">ZZ-2019</strain>
        <tissue evidence="10">Adductor muscle</tissue>
    </source>
</reference>
<dbReference type="CDD" id="cd14978">
    <property type="entry name" value="7tmA_FMRFamide_R-like"/>
    <property type="match status" value="1"/>
</dbReference>
<evidence type="ECO:0000259" key="9">
    <source>
        <dbReference type="PROSITE" id="PS50262"/>
    </source>
</evidence>
<dbReference type="SUPFAM" id="SSF81321">
    <property type="entry name" value="Family A G protein-coupled receptor-like"/>
    <property type="match status" value="1"/>
</dbReference>
<feature type="domain" description="G-protein coupled receptors family 1 profile" evidence="9">
    <location>
        <begin position="29"/>
        <end position="293"/>
    </location>
</feature>
<evidence type="ECO:0000256" key="7">
    <source>
        <dbReference type="ARBA" id="ARBA00023224"/>
    </source>
</evidence>
<evidence type="ECO:0000256" key="3">
    <source>
        <dbReference type="ARBA" id="ARBA00022989"/>
    </source>
</evidence>
<evidence type="ECO:0000256" key="5">
    <source>
        <dbReference type="ARBA" id="ARBA00023136"/>
    </source>
</evidence>
<dbReference type="Gene3D" id="1.20.1070.10">
    <property type="entry name" value="Rhodopsin 7-helix transmembrane proteins"/>
    <property type="match status" value="1"/>
</dbReference>
<evidence type="ECO:0000256" key="8">
    <source>
        <dbReference type="SAM" id="Phobius"/>
    </source>
</evidence>
<proteinExistence type="predicted"/>
<keyword evidence="2 8" id="KW-0812">Transmembrane</keyword>
<dbReference type="Proteomes" id="UP001186944">
    <property type="component" value="Unassembled WGS sequence"/>
</dbReference>